<gene>
    <name evidence="11" type="ORF">H2Bulk3638_000003</name>
</gene>
<sequence>MSYSSTFLIRTSRGDRHYQISVTDLLLGDAKNQRNIELCSMFLDNWFTMLDDSPIRKLKGRITPRVSNAFVASINSRPLMQSLKFLSSLSDRILDSSDRWSLIEIIPDMKRTPLIREFLHFLDTGDPSYLEFILSFLIFGKKLRVEDSSFYDTAFREWLGVEERIGCMKFSPNDSNVILLRWIIGDLLSGFTLSPLVPKFGPGKVSESYVKNVDDKFDRLIFHKNFLRLLQLSGLDNQECLKYLKFICLDKLGDEREPPAIDVNGFISRLKFVPKDISKSRSICMEPNVLMYVQQSILHDFVICFRGGLMRRFVDLNDQVPNQRAAEYGSLTGLVDTIDLSSASDSVNWDLVRLIFPDEIVEILGLTRSYATKIPDGTTYPMKKFAPMGSALCFPIQCIIFTGLCILSGIRVMSDRLSIHSEDLYLNLRRDSYHGLFHDDYFYDYYRGRFEPPRVFGDDICIDTHLTDTLITFLGQFGFIVNKSKSFIGGNPNRESCGKYYHKGHDITPVRFLLGFRSSLHDAKAMSSQIAYTNNCFDKGYLALRRLNIKQLHKWNRKISFIGDDSNVFGIKSEKPLNRHLKLVGRHDRQPKGCHAYDYQRTEMHCVNDIKKGRILLCTQYSDPYLYMRWWAERSDDSIKDPYGSSHQTIAPGSRVKLGWTPA</sequence>
<keyword evidence="9" id="KW-0479">Metal-binding</keyword>
<evidence type="ECO:0000256" key="8">
    <source>
        <dbReference type="ARBA" id="ARBA00048744"/>
    </source>
</evidence>
<dbReference type="InterPro" id="IPR007096">
    <property type="entry name" value="RNA-dir_Rpol_cat_phage"/>
</dbReference>
<evidence type="ECO:0000256" key="6">
    <source>
        <dbReference type="ARBA" id="ARBA00022953"/>
    </source>
</evidence>
<dbReference type="GO" id="GO:0003968">
    <property type="term" value="F:RNA-directed RNA polymerase activity"/>
    <property type="evidence" value="ECO:0007669"/>
    <property type="project" value="UniProtKB-KW"/>
</dbReference>
<dbReference type="EC" id="2.7.7.48" evidence="1"/>
<feature type="domain" description="RdRp catalytic" evidence="10">
    <location>
        <begin position="324"/>
        <end position="490"/>
    </location>
</feature>
<keyword evidence="6" id="KW-0693">Viral RNA replication</keyword>
<keyword evidence="4" id="KW-0548">Nucleotidyltransferase</keyword>
<evidence type="ECO:0000256" key="1">
    <source>
        <dbReference type="ARBA" id="ARBA00012494"/>
    </source>
</evidence>
<comment type="catalytic activity">
    <reaction evidence="8">
        <text>RNA(n) + a ribonucleoside 5'-triphosphate = RNA(n+1) + diphosphate</text>
        <dbReference type="Rhea" id="RHEA:21248"/>
        <dbReference type="Rhea" id="RHEA-COMP:14527"/>
        <dbReference type="Rhea" id="RHEA-COMP:17342"/>
        <dbReference type="ChEBI" id="CHEBI:33019"/>
        <dbReference type="ChEBI" id="CHEBI:61557"/>
        <dbReference type="ChEBI" id="CHEBI:140395"/>
        <dbReference type="EC" id="2.7.7.48"/>
    </reaction>
</comment>
<dbReference type="GO" id="GO:0000166">
    <property type="term" value="F:nucleotide binding"/>
    <property type="evidence" value="ECO:0007669"/>
    <property type="project" value="UniProtKB-KW"/>
</dbReference>
<feature type="binding site" evidence="9">
    <location>
        <position position="459"/>
    </location>
    <ligand>
        <name>Mg(2+)</name>
        <dbReference type="ChEBI" id="CHEBI:18420"/>
        <label>2</label>
    </ligand>
</feature>
<keyword evidence="2 11" id="KW-0696">RNA-directed RNA polymerase</keyword>
<reference evidence="11" key="1">
    <citation type="submission" date="2019-05" db="EMBL/GenBank/DDBJ databases">
        <title>Metatranscriptomic reconstruction reveals RNA viruses with the potential to shape carbon cycling in soil.</title>
        <authorList>
            <person name="Starr E.P."/>
            <person name="Nuccio E."/>
            <person name="Pett-Ridge J."/>
            <person name="Banfield J.F."/>
            <person name="Firestone M.K."/>
        </authorList>
    </citation>
    <scope>NUCLEOTIDE SEQUENCE</scope>
    <source>
        <strain evidence="11">H2_Bulk_36_scaffold_38</strain>
    </source>
</reference>
<evidence type="ECO:0000256" key="4">
    <source>
        <dbReference type="ARBA" id="ARBA00022695"/>
    </source>
</evidence>
<feature type="binding site" evidence="9">
    <location>
        <position position="339"/>
    </location>
    <ligand>
        <name>Mg(2+)</name>
        <dbReference type="ChEBI" id="CHEBI:18420"/>
        <label>2</label>
    </ligand>
</feature>
<protein>
    <recommendedName>
        <fullName evidence="1">RNA-directed RNA polymerase</fullName>
        <ecNumber evidence="1">2.7.7.48</ecNumber>
    </recommendedName>
    <alternativeName>
        <fullName evidence="7">RNA replicase beta chain</fullName>
    </alternativeName>
</protein>
<organism evidence="11">
    <name type="scientific">Leviviridae sp</name>
    <dbReference type="NCBI Taxonomy" id="2027243"/>
    <lineage>
        <taxon>Viruses</taxon>
        <taxon>Riboviria</taxon>
        <taxon>Orthornavirae</taxon>
        <taxon>Lenarviricota</taxon>
        <taxon>Leviviricetes</taxon>
        <taxon>Norzivirales</taxon>
        <taxon>Fiersviridae</taxon>
    </lineage>
</organism>
<keyword evidence="3" id="KW-0808">Transferase</keyword>
<dbReference type="InterPro" id="IPR005093">
    <property type="entry name" value="RNArep_beta"/>
</dbReference>
<name>A0A514D5E4_9VIRU</name>
<evidence type="ECO:0000256" key="9">
    <source>
        <dbReference type="PIRSR" id="PIRSR605093-1"/>
    </source>
</evidence>
<evidence type="ECO:0000313" key="11">
    <source>
        <dbReference type="EMBL" id="QDH88806.1"/>
    </source>
</evidence>
<accession>A0A514D5E4</accession>
<evidence type="ECO:0000256" key="3">
    <source>
        <dbReference type="ARBA" id="ARBA00022679"/>
    </source>
</evidence>
<evidence type="ECO:0000256" key="5">
    <source>
        <dbReference type="ARBA" id="ARBA00022741"/>
    </source>
</evidence>
<feature type="binding site" evidence="9">
    <location>
        <position position="458"/>
    </location>
    <ligand>
        <name>Mg(2+)</name>
        <dbReference type="ChEBI" id="CHEBI:18420"/>
        <label>2</label>
    </ligand>
</feature>
<dbReference type="GO" id="GO:0039694">
    <property type="term" value="P:viral RNA genome replication"/>
    <property type="evidence" value="ECO:0007669"/>
    <property type="project" value="InterPro"/>
</dbReference>
<keyword evidence="5" id="KW-0547">Nucleotide-binding</keyword>
<comment type="cofactor">
    <cofactor evidence="9">
        <name>Mg(2+)</name>
        <dbReference type="ChEBI" id="CHEBI:18420"/>
    </cofactor>
    <text evidence="9">Binds 2 Mg(2+) per subunit.</text>
</comment>
<dbReference type="PROSITE" id="PS50522">
    <property type="entry name" value="RDRP_PHAGE"/>
    <property type="match status" value="1"/>
</dbReference>
<evidence type="ECO:0000259" key="10">
    <source>
        <dbReference type="PROSITE" id="PS50522"/>
    </source>
</evidence>
<keyword evidence="9" id="KW-0460">Magnesium</keyword>
<dbReference type="Pfam" id="PF03431">
    <property type="entry name" value="RNA_replicase_B"/>
    <property type="match status" value="2"/>
</dbReference>
<dbReference type="GO" id="GO:0046872">
    <property type="term" value="F:metal ion binding"/>
    <property type="evidence" value="ECO:0007669"/>
    <property type="project" value="UniProtKB-KW"/>
</dbReference>
<dbReference type="EMBL" id="MN034386">
    <property type="protein sequence ID" value="QDH88806.1"/>
    <property type="molecule type" value="Genomic_RNA"/>
</dbReference>
<evidence type="ECO:0000256" key="7">
    <source>
        <dbReference type="ARBA" id="ARBA00030248"/>
    </source>
</evidence>
<proteinExistence type="predicted"/>
<evidence type="ECO:0000256" key="2">
    <source>
        <dbReference type="ARBA" id="ARBA00022484"/>
    </source>
</evidence>